<dbReference type="Pfam" id="PF18676">
    <property type="entry name" value="MBG_2"/>
    <property type="match status" value="1"/>
</dbReference>
<comment type="caution">
    <text evidence="3">The sequence shown here is derived from an EMBL/GenBank/DDBJ whole genome shotgun (WGS) entry which is preliminary data.</text>
</comment>
<evidence type="ECO:0000259" key="2">
    <source>
        <dbReference type="Pfam" id="PF18676"/>
    </source>
</evidence>
<proteinExistence type="predicted"/>
<dbReference type="AlphaFoldDB" id="A0A940DG00"/>
<organism evidence="3 4">
    <name type="scientific">Candidatus Stercoripulliclostridium pullicola</name>
    <dbReference type="NCBI Taxonomy" id="2840953"/>
    <lineage>
        <taxon>Bacteria</taxon>
        <taxon>Bacillati</taxon>
        <taxon>Bacillota</taxon>
        <taxon>Clostridia</taxon>
        <taxon>Eubacteriales</taxon>
        <taxon>Candidatus Stercoripulliclostridium</taxon>
    </lineage>
</organism>
<sequence>VSLTESEITVNEGDTVEYEIYYFGFVGSDDESVLESAATVTFPTEPGVYNVSPKGVSADNYTVKYGVTVFRVNKGMLYSETSDVILEGSFPASLEVSVVAKENDEDGIDSEFNSLKAAYNALGDKTLSEIFRIEYLDDGEAYEYTGRISISMMLDEKYEDTTKLAFAVKTYNGDILYISDVTYKDGRAIFDVENAEYVIVAYATGEESNILLYAGIGAGAAVVLIVLIAVVVKLKRKRAARFIKYRDDIED</sequence>
<reference evidence="3" key="2">
    <citation type="journal article" date="2021" name="PeerJ">
        <title>Extensive microbial diversity within the chicken gut microbiome revealed by metagenomics and culture.</title>
        <authorList>
            <person name="Gilroy R."/>
            <person name="Ravi A."/>
            <person name="Getino M."/>
            <person name="Pursley I."/>
            <person name="Horton D.L."/>
            <person name="Alikhan N.F."/>
            <person name="Baker D."/>
            <person name="Gharbi K."/>
            <person name="Hall N."/>
            <person name="Watson M."/>
            <person name="Adriaenssens E.M."/>
            <person name="Foster-Nyarko E."/>
            <person name="Jarju S."/>
            <person name="Secka A."/>
            <person name="Antonio M."/>
            <person name="Oren A."/>
            <person name="Chaudhuri R.R."/>
            <person name="La Ragione R."/>
            <person name="Hildebrand F."/>
            <person name="Pallen M.J."/>
        </authorList>
    </citation>
    <scope>NUCLEOTIDE SEQUENCE</scope>
    <source>
        <strain evidence="3">517</strain>
    </source>
</reference>
<accession>A0A940DG00</accession>
<gene>
    <name evidence="3" type="ORF">IAB16_01665</name>
</gene>
<reference evidence="3" key="1">
    <citation type="submission" date="2020-10" db="EMBL/GenBank/DDBJ databases">
        <authorList>
            <person name="Gilroy R."/>
        </authorList>
    </citation>
    <scope>NUCLEOTIDE SEQUENCE</scope>
    <source>
        <strain evidence="3">517</strain>
    </source>
</reference>
<evidence type="ECO:0000256" key="1">
    <source>
        <dbReference type="SAM" id="Phobius"/>
    </source>
</evidence>
<keyword evidence="1" id="KW-0472">Membrane</keyword>
<feature type="non-terminal residue" evidence="3">
    <location>
        <position position="1"/>
    </location>
</feature>
<feature type="domain" description="MBG" evidence="2">
    <location>
        <begin position="19"/>
        <end position="65"/>
    </location>
</feature>
<evidence type="ECO:0000313" key="3">
    <source>
        <dbReference type="EMBL" id="MBO8423719.1"/>
    </source>
</evidence>
<dbReference type="InterPro" id="IPR041286">
    <property type="entry name" value="MBG_2"/>
</dbReference>
<dbReference type="EMBL" id="JADINF010000041">
    <property type="protein sequence ID" value="MBO8423719.1"/>
    <property type="molecule type" value="Genomic_DNA"/>
</dbReference>
<protein>
    <recommendedName>
        <fullName evidence="2">MBG domain-containing protein</fullName>
    </recommendedName>
</protein>
<dbReference type="Proteomes" id="UP000727857">
    <property type="component" value="Unassembled WGS sequence"/>
</dbReference>
<keyword evidence="1" id="KW-0812">Transmembrane</keyword>
<name>A0A940DG00_9FIRM</name>
<evidence type="ECO:0000313" key="4">
    <source>
        <dbReference type="Proteomes" id="UP000727857"/>
    </source>
</evidence>
<keyword evidence="1" id="KW-1133">Transmembrane helix</keyword>
<feature type="transmembrane region" description="Helical" evidence="1">
    <location>
        <begin position="210"/>
        <end position="232"/>
    </location>
</feature>